<dbReference type="OrthoDB" id="4501995at2"/>
<evidence type="ECO:0000259" key="1">
    <source>
        <dbReference type="SMART" id="SM00729"/>
    </source>
</evidence>
<dbReference type="HOGENOM" id="CLU_071292_0_0_0"/>
<evidence type="ECO:0000313" key="2">
    <source>
        <dbReference type="EMBL" id="ACB76238.1"/>
    </source>
</evidence>
<proteinExistence type="predicted"/>
<accession>B1ZY92</accession>
<sequence length="322" mass="35052">MASVVPSEDRTAWILAQRPARTRTPDPNAPHGVFLERERLASGEVVDTGVVLLTNRECPWKCLMCDLWKDTTRETVPAGAIPRQLDAALQTWTQAGKRPAQVKLYNSGSFFDVAAIPPIDYAPVARRLAFARHVVVESHPLLIGDRAVLFRDLLDGSLEVAMGLETAHPEVLGKLNKKFDLAQFARAAEFLANHQIALRVFLLVNPPFLSGAEAAEWVVKSAEFAFGCGASAVTLIPTRDGNGAIERLRESGEFVPPTLAELESAHRAALAIGRGRVFVDTWALEPFSTCPHCFAARCGRLERLNLTQSDEPAVSCDCCGAS</sequence>
<dbReference type="GO" id="GO:0003824">
    <property type="term" value="F:catalytic activity"/>
    <property type="evidence" value="ECO:0007669"/>
    <property type="project" value="InterPro"/>
</dbReference>
<dbReference type="AlphaFoldDB" id="B1ZY92"/>
<keyword evidence="3" id="KW-1185">Reference proteome</keyword>
<dbReference type="KEGG" id="ote:Oter_2957"/>
<organism evidence="2 3">
    <name type="scientific">Opitutus terrae (strain DSM 11246 / JCM 15787 / PB90-1)</name>
    <dbReference type="NCBI Taxonomy" id="452637"/>
    <lineage>
        <taxon>Bacteria</taxon>
        <taxon>Pseudomonadati</taxon>
        <taxon>Verrucomicrobiota</taxon>
        <taxon>Opitutia</taxon>
        <taxon>Opitutales</taxon>
        <taxon>Opitutaceae</taxon>
        <taxon>Opitutus</taxon>
    </lineage>
</organism>
<dbReference type="EMBL" id="CP001032">
    <property type="protein sequence ID" value="ACB76238.1"/>
    <property type="molecule type" value="Genomic_DNA"/>
</dbReference>
<dbReference type="GO" id="GO:0051536">
    <property type="term" value="F:iron-sulfur cluster binding"/>
    <property type="evidence" value="ECO:0007669"/>
    <property type="project" value="InterPro"/>
</dbReference>
<protein>
    <submittedName>
        <fullName evidence="2">Radical SAM domain protein</fullName>
    </submittedName>
</protein>
<feature type="domain" description="Elp3/MiaA/NifB-like radical SAM core" evidence="1">
    <location>
        <begin position="48"/>
        <end position="268"/>
    </location>
</feature>
<dbReference type="InterPro" id="IPR006638">
    <property type="entry name" value="Elp3/MiaA/NifB-like_rSAM"/>
</dbReference>
<dbReference type="eggNOG" id="COG1244">
    <property type="taxonomic scope" value="Bacteria"/>
</dbReference>
<dbReference type="InterPro" id="IPR058240">
    <property type="entry name" value="rSAM_sf"/>
</dbReference>
<reference evidence="2 3" key="1">
    <citation type="journal article" date="2011" name="J. Bacteriol.">
        <title>Genome sequence of the verrucomicrobium Opitutus terrae PB90-1, an abundant inhabitant of rice paddy soil ecosystems.</title>
        <authorList>
            <person name="van Passel M.W."/>
            <person name="Kant R."/>
            <person name="Palva A."/>
            <person name="Copeland A."/>
            <person name="Lucas S."/>
            <person name="Lapidus A."/>
            <person name="Glavina del Rio T."/>
            <person name="Pitluck S."/>
            <person name="Goltsman E."/>
            <person name="Clum A."/>
            <person name="Sun H."/>
            <person name="Schmutz J."/>
            <person name="Larimer F.W."/>
            <person name="Land M.L."/>
            <person name="Hauser L."/>
            <person name="Kyrpides N."/>
            <person name="Mikhailova N."/>
            <person name="Richardson P.P."/>
            <person name="Janssen P.H."/>
            <person name="de Vos W.M."/>
            <person name="Smidt H."/>
        </authorList>
    </citation>
    <scope>NUCLEOTIDE SEQUENCE [LARGE SCALE GENOMIC DNA]</scope>
    <source>
        <strain evidence="3">DSM 11246 / JCM 15787 / PB90-1</strain>
    </source>
</reference>
<dbReference type="InterPro" id="IPR005909">
    <property type="entry name" value="RaSEA"/>
</dbReference>
<dbReference type="RefSeq" id="WP_012375773.1">
    <property type="nucleotide sequence ID" value="NC_010571.1"/>
</dbReference>
<evidence type="ECO:0000313" key="3">
    <source>
        <dbReference type="Proteomes" id="UP000007013"/>
    </source>
</evidence>
<gene>
    <name evidence="2" type="ordered locus">Oter_2957</name>
</gene>
<name>B1ZY92_OPITP</name>
<dbReference type="SUPFAM" id="SSF102114">
    <property type="entry name" value="Radical SAM enzymes"/>
    <property type="match status" value="1"/>
</dbReference>
<dbReference type="PIRSF" id="PIRSF004954">
    <property type="entry name" value="Radical_SAM"/>
    <property type="match status" value="1"/>
</dbReference>
<dbReference type="SMART" id="SM00729">
    <property type="entry name" value="Elp3"/>
    <property type="match status" value="1"/>
</dbReference>
<dbReference type="Proteomes" id="UP000007013">
    <property type="component" value="Chromosome"/>
</dbReference>
<dbReference type="STRING" id="452637.Oter_2957"/>